<evidence type="ECO:0000313" key="3">
    <source>
        <dbReference type="EMBL" id="AFY92895.1"/>
    </source>
</evidence>
<dbReference type="OrthoDB" id="428683at2"/>
<accession>K9UDJ5</accession>
<dbReference type="HOGENOM" id="CLU_109353_7_0_3"/>
<keyword evidence="4" id="KW-1185">Reference proteome</keyword>
<dbReference type="EMBL" id="CP003600">
    <property type="protein sequence ID" value="AFY92895.1"/>
    <property type="molecule type" value="Genomic_DNA"/>
</dbReference>
<dbReference type="Pfam" id="PF09722">
    <property type="entry name" value="Xre_MbcA_ParS_C"/>
    <property type="match status" value="1"/>
</dbReference>
<dbReference type="InterPro" id="IPR024467">
    <property type="entry name" value="Xre/MbcA/ParS-like_toxin-bd"/>
</dbReference>
<dbReference type="Pfam" id="PF20432">
    <property type="entry name" value="Xre-like-HTH"/>
    <property type="match status" value="1"/>
</dbReference>
<dbReference type="NCBIfam" id="TIGR02293">
    <property type="entry name" value="TAS_TIGR02293"/>
    <property type="match status" value="1"/>
</dbReference>
<evidence type="ECO:0000313" key="4">
    <source>
        <dbReference type="Proteomes" id="UP000010366"/>
    </source>
</evidence>
<dbReference type="KEGG" id="cmp:Cha6605_1774"/>
<proteinExistence type="predicted"/>
<dbReference type="Proteomes" id="UP000010366">
    <property type="component" value="Chromosome"/>
</dbReference>
<feature type="domain" description="Antitoxin Xre-like helix-turn-helix" evidence="2">
    <location>
        <begin position="18"/>
        <end position="69"/>
    </location>
</feature>
<evidence type="ECO:0000259" key="1">
    <source>
        <dbReference type="Pfam" id="PF09722"/>
    </source>
</evidence>
<name>K9UDJ5_CHAP6</name>
<reference evidence="3 4" key="1">
    <citation type="submission" date="2012-05" db="EMBL/GenBank/DDBJ databases">
        <title>Finished chromosome of genome of Chamaesiphon sp. PCC 6605.</title>
        <authorList>
            <consortium name="US DOE Joint Genome Institute"/>
            <person name="Gugger M."/>
            <person name="Coursin T."/>
            <person name="Rippka R."/>
            <person name="Tandeau De Marsac N."/>
            <person name="Huntemann M."/>
            <person name="Wei C.-L."/>
            <person name="Han J."/>
            <person name="Detter J.C."/>
            <person name="Han C."/>
            <person name="Tapia R."/>
            <person name="Chen A."/>
            <person name="Kyrpides N."/>
            <person name="Mavromatis K."/>
            <person name="Markowitz V."/>
            <person name="Szeto E."/>
            <person name="Ivanova N."/>
            <person name="Pagani I."/>
            <person name="Pati A."/>
            <person name="Goodwin L."/>
            <person name="Nordberg H.P."/>
            <person name="Cantor M.N."/>
            <person name="Hua S.X."/>
            <person name="Woyke T."/>
            <person name="Kerfeld C.A."/>
        </authorList>
    </citation>
    <scope>NUCLEOTIDE SEQUENCE [LARGE SCALE GENOMIC DNA]</scope>
    <source>
        <strain evidence="4">ATCC 27169 / PCC 6605</strain>
    </source>
</reference>
<sequence>MTIASAASKILDPNPLRYQTLEQTAERFGLDSNLRQQIFGISPRNQARLRKDNGVLNPLIVDRLNRFNRITQQAINLFEDTHRATIWLQTPKNSLSGMTPLAALSTDEGAKLVEEILYRTEYGIYG</sequence>
<organism evidence="3 4">
    <name type="scientific">Chamaesiphon minutus (strain ATCC 27169 / PCC 6605)</name>
    <dbReference type="NCBI Taxonomy" id="1173020"/>
    <lineage>
        <taxon>Bacteria</taxon>
        <taxon>Bacillati</taxon>
        <taxon>Cyanobacteriota</taxon>
        <taxon>Cyanophyceae</taxon>
        <taxon>Gomontiellales</taxon>
        <taxon>Chamaesiphonaceae</taxon>
        <taxon>Chamaesiphon</taxon>
    </lineage>
</organism>
<feature type="domain" description="Antitoxin Xre/MbcA/ParS-like toxin-binding" evidence="1">
    <location>
        <begin position="73"/>
        <end position="123"/>
    </location>
</feature>
<dbReference type="RefSeq" id="WP_015159066.1">
    <property type="nucleotide sequence ID" value="NC_019697.1"/>
</dbReference>
<dbReference type="InterPro" id="IPR011979">
    <property type="entry name" value="Antitox_Xre"/>
</dbReference>
<gene>
    <name evidence="3" type="ORF">Cha6605_1774</name>
</gene>
<evidence type="ECO:0000259" key="2">
    <source>
        <dbReference type="Pfam" id="PF20432"/>
    </source>
</evidence>
<dbReference type="eggNOG" id="COG5642">
    <property type="taxonomic scope" value="Bacteria"/>
</dbReference>
<protein>
    <submittedName>
        <fullName evidence="3">Putative toxin-antitoxin system antitoxin component, TIGR02293 family</fullName>
    </submittedName>
</protein>
<dbReference type="InterPro" id="IPR046847">
    <property type="entry name" value="Xre-like_HTH"/>
</dbReference>
<dbReference type="AlphaFoldDB" id="K9UDJ5"/>
<dbReference type="GO" id="GO:0003677">
    <property type="term" value="F:DNA binding"/>
    <property type="evidence" value="ECO:0007669"/>
    <property type="project" value="InterPro"/>
</dbReference>
<dbReference type="STRING" id="1173020.Cha6605_1774"/>